<sequence length="58" mass="6922">MNSDMDEEIEGIEMAESQMNEERVDERTWQAEINAEREELEFDAEMQRVAEEENQAQK</sequence>
<reference evidence="2" key="1">
    <citation type="submission" date="2020-05" db="EMBL/GenBank/DDBJ databases">
        <title>Mycena genomes resolve the evolution of fungal bioluminescence.</title>
        <authorList>
            <person name="Tsai I.J."/>
        </authorList>
    </citation>
    <scope>NUCLEOTIDE SEQUENCE</scope>
    <source>
        <strain evidence="2">160909Yilan</strain>
    </source>
</reference>
<dbReference type="Proteomes" id="UP000623467">
    <property type="component" value="Unassembled WGS sequence"/>
</dbReference>
<comment type="caution">
    <text evidence="2">The sequence shown here is derived from an EMBL/GenBank/DDBJ whole genome shotgun (WGS) entry which is preliminary data.</text>
</comment>
<organism evidence="2 3">
    <name type="scientific">Mycena sanguinolenta</name>
    <dbReference type="NCBI Taxonomy" id="230812"/>
    <lineage>
        <taxon>Eukaryota</taxon>
        <taxon>Fungi</taxon>
        <taxon>Dikarya</taxon>
        <taxon>Basidiomycota</taxon>
        <taxon>Agaricomycotina</taxon>
        <taxon>Agaricomycetes</taxon>
        <taxon>Agaricomycetidae</taxon>
        <taxon>Agaricales</taxon>
        <taxon>Marasmiineae</taxon>
        <taxon>Mycenaceae</taxon>
        <taxon>Mycena</taxon>
    </lineage>
</organism>
<dbReference type="AlphaFoldDB" id="A0A8H6Y481"/>
<feature type="compositionally biased region" description="Acidic residues" evidence="1">
    <location>
        <begin position="1"/>
        <end position="13"/>
    </location>
</feature>
<keyword evidence="3" id="KW-1185">Reference proteome</keyword>
<accession>A0A8H6Y481</accession>
<dbReference type="EMBL" id="JACAZH010000013">
    <property type="protein sequence ID" value="KAF7351380.1"/>
    <property type="molecule type" value="Genomic_DNA"/>
</dbReference>
<evidence type="ECO:0000256" key="1">
    <source>
        <dbReference type="SAM" id="MobiDB-lite"/>
    </source>
</evidence>
<proteinExistence type="predicted"/>
<evidence type="ECO:0000313" key="2">
    <source>
        <dbReference type="EMBL" id="KAF7351380.1"/>
    </source>
</evidence>
<gene>
    <name evidence="2" type="ORF">MSAN_01569700</name>
</gene>
<evidence type="ECO:0000313" key="3">
    <source>
        <dbReference type="Proteomes" id="UP000623467"/>
    </source>
</evidence>
<feature type="region of interest" description="Disordered" evidence="1">
    <location>
        <begin position="1"/>
        <end position="24"/>
    </location>
</feature>
<protein>
    <submittedName>
        <fullName evidence="2">Uncharacterized protein</fullName>
    </submittedName>
</protein>
<name>A0A8H6Y481_9AGAR</name>